<evidence type="ECO:0000313" key="2">
    <source>
        <dbReference type="Proteomes" id="UP000002613"/>
    </source>
</evidence>
<dbReference type="OrthoDB" id="137061at2157"/>
<dbReference type="AlphaFoldDB" id="D3RXG1"/>
<proteinExistence type="predicted"/>
<organism evidence="1 2">
    <name type="scientific">Ferroglobus placidus (strain DSM 10642 / AEDII12DO)</name>
    <dbReference type="NCBI Taxonomy" id="589924"/>
    <lineage>
        <taxon>Archaea</taxon>
        <taxon>Methanobacteriati</taxon>
        <taxon>Methanobacteriota</taxon>
        <taxon>Archaeoglobi</taxon>
        <taxon>Archaeoglobales</taxon>
        <taxon>Archaeoglobaceae</taxon>
        <taxon>Ferroglobus</taxon>
    </lineage>
</organism>
<reference evidence="2" key="1">
    <citation type="submission" date="2010-02" db="EMBL/GenBank/DDBJ databases">
        <title>Complete sequence of Ferroglobus placidus DSM 10642.</title>
        <authorList>
            <consortium name="US DOE Joint Genome Institute"/>
            <person name="Lucas S."/>
            <person name="Copeland A."/>
            <person name="Lapidus A."/>
            <person name="Cheng J.-F."/>
            <person name="Bruce D."/>
            <person name="Goodwin L."/>
            <person name="Pitluck S."/>
            <person name="Saunders E."/>
            <person name="Brettin T."/>
            <person name="Detter J.C."/>
            <person name="Han C."/>
            <person name="Tapia R."/>
            <person name="Larimer F."/>
            <person name="Land M."/>
            <person name="Hauser L."/>
            <person name="Kyrpides N."/>
            <person name="Ivanova N."/>
            <person name="Holmes D."/>
            <person name="Lovley D."/>
            <person name="Kyrpides N."/>
            <person name="Anderson I.J."/>
            <person name="Woyke T."/>
        </authorList>
    </citation>
    <scope>NUCLEOTIDE SEQUENCE [LARGE SCALE GENOMIC DNA]</scope>
    <source>
        <strain evidence="2">DSM 10642 / AEDII12DO</strain>
    </source>
</reference>
<protein>
    <submittedName>
        <fullName evidence="1">Uncharacterized protein</fullName>
    </submittedName>
</protein>
<dbReference type="EMBL" id="CP001899">
    <property type="protein sequence ID" value="ADC65174.1"/>
    <property type="molecule type" value="Genomic_DNA"/>
</dbReference>
<keyword evidence="2" id="KW-1185">Reference proteome</keyword>
<dbReference type="STRING" id="589924.Ferp_1012"/>
<sequence>MDVVYGGGKYGKEAVEWLIENGREFVVIDVDENCLVNREMDVEKFGGRFLKGEIRELLDVIEEEKPEYIFPTAPIHIAASLVSKKFNLEVWNEGINYVLSGIPAKIIVSAGRGSVVVSYNRDYTCLPKCSAPDVCPVTKIRKPAPMYSLLEFAIPEGFVIKTIYLRPGLGAVRGEEILDLFDWAEKRDKIFVATACRCHGVVTALRRRP</sequence>
<dbReference type="RefSeq" id="WP_012965517.1">
    <property type="nucleotide sequence ID" value="NC_013849.1"/>
</dbReference>
<dbReference type="HOGENOM" id="CLU_1280722_0_0_2"/>
<dbReference type="eggNOG" id="arCOG04423">
    <property type="taxonomic scope" value="Archaea"/>
</dbReference>
<dbReference type="GeneID" id="8778522"/>
<gene>
    <name evidence="1" type="ordered locus">Ferp_1012</name>
</gene>
<accession>D3RXG1</accession>
<dbReference type="Proteomes" id="UP000002613">
    <property type="component" value="Chromosome"/>
</dbReference>
<reference evidence="1 2" key="2">
    <citation type="journal article" date="2011" name="Stand. Genomic Sci.">
        <title>Complete genome sequence of Ferroglobus placidus AEDII12DO.</title>
        <authorList>
            <person name="Anderson I."/>
            <person name="Risso C."/>
            <person name="Holmes D."/>
            <person name="Lucas S."/>
            <person name="Copeland A."/>
            <person name="Lapidus A."/>
            <person name="Cheng J.F."/>
            <person name="Bruce D."/>
            <person name="Goodwin L."/>
            <person name="Pitluck S."/>
            <person name="Saunders E."/>
            <person name="Brettin T."/>
            <person name="Detter J.C."/>
            <person name="Han C."/>
            <person name="Tapia R."/>
            <person name="Larimer F."/>
            <person name="Land M."/>
            <person name="Hauser L."/>
            <person name="Woyke T."/>
            <person name="Lovley D."/>
            <person name="Kyrpides N."/>
            <person name="Ivanova N."/>
        </authorList>
    </citation>
    <scope>NUCLEOTIDE SEQUENCE [LARGE SCALE GENOMIC DNA]</scope>
    <source>
        <strain evidence="2">DSM 10642 / AEDII12DO</strain>
    </source>
</reference>
<dbReference type="PaxDb" id="589924-Ferp_1012"/>
<name>D3RXG1_FERPA</name>
<dbReference type="KEGG" id="fpl:Ferp_1012"/>
<evidence type="ECO:0000313" key="1">
    <source>
        <dbReference type="EMBL" id="ADC65174.1"/>
    </source>
</evidence>